<dbReference type="PANTHER" id="PTHR10949">
    <property type="entry name" value="LIPOYL SYNTHASE"/>
    <property type="match status" value="1"/>
</dbReference>
<dbReference type="FunFam" id="3.20.20.70:FF:000040">
    <property type="entry name" value="Lipoyl synthase"/>
    <property type="match status" value="1"/>
</dbReference>
<keyword evidence="5 9" id="KW-0479">Metal-binding</keyword>
<dbReference type="PANTHER" id="PTHR10949:SF0">
    <property type="entry name" value="LIPOYL SYNTHASE, MITOCHONDRIAL"/>
    <property type="match status" value="1"/>
</dbReference>
<keyword evidence="6 9" id="KW-0408">Iron</keyword>
<protein>
    <recommendedName>
        <fullName evidence="9">Lipoyl synthase</fullName>
        <ecNumber evidence="9">2.8.1.8</ecNumber>
    </recommendedName>
    <alternativeName>
        <fullName evidence="9">Lip-syn</fullName>
        <shortName evidence="9">LS</shortName>
    </alternativeName>
    <alternativeName>
        <fullName evidence="9">Lipoate synthase</fullName>
    </alternativeName>
    <alternativeName>
        <fullName evidence="9">Lipoic acid synthase</fullName>
    </alternativeName>
    <alternativeName>
        <fullName evidence="9">Sulfur insertion protein LipA</fullName>
    </alternativeName>
</protein>
<sequence length="283" mass="32208">MHQRKPEWLRVKIRGGEISGNVQEILKKYSLNTVCREANCPNRMECFNKRTATFMILGKNCTRNCTFCNVTKEKPEVVDYEEPHNVAQAVDKLNLKHTVITSVTRDDIEDGGASHFAKVIDEIKELNKNITIEVLIPDFKGNEEALKKVVSAKPDIINHNVETTPRLYSEVRPMAVYDRSLKLLQRVKEMDDSIMTKSGFMLGLGESEEDVIGILKDLKSINCEIVTIGQYLAPSSKHHPVIEYVHPSIFEKYEKIALDMGFKHVFSAPLVRSSYYAEQVFSS</sequence>
<dbReference type="SFLD" id="SFLDF00271">
    <property type="entry name" value="lipoyl_synthase"/>
    <property type="match status" value="1"/>
</dbReference>
<dbReference type="HOGENOM" id="CLU_033144_2_1_9"/>
<evidence type="ECO:0000256" key="5">
    <source>
        <dbReference type="ARBA" id="ARBA00022723"/>
    </source>
</evidence>
<dbReference type="NCBIfam" id="NF009544">
    <property type="entry name" value="PRK12928.1"/>
    <property type="match status" value="1"/>
</dbReference>
<keyword evidence="4 9" id="KW-0949">S-adenosyl-L-methionine</keyword>
<dbReference type="RefSeq" id="WP_029160806.1">
    <property type="nucleotide sequence ID" value="NZ_CP009933.1"/>
</dbReference>
<dbReference type="PROSITE" id="PS51918">
    <property type="entry name" value="RADICAL_SAM"/>
    <property type="match status" value="1"/>
</dbReference>
<keyword evidence="7 9" id="KW-0411">Iron-sulfur</keyword>
<dbReference type="InterPro" id="IPR013785">
    <property type="entry name" value="Aldolase_TIM"/>
</dbReference>
<keyword evidence="1 9" id="KW-0004">4Fe-4S</keyword>
<dbReference type="EC" id="2.8.1.8" evidence="9"/>
<dbReference type="CDD" id="cd01335">
    <property type="entry name" value="Radical_SAM"/>
    <property type="match status" value="1"/>
</dbReference>
<dbReference type="SUPFAM" id="SSF102114">
    <property type="entry name" value="Radical SAM enzymes"/>
    <property type="match status" value="1"/>
</dbReference>
<feature type="binding site" evidence="9">
    <location>
        <position position="68"/>
    </location>
    <ligand>
        <name>[4Fe-4S] cluster</name>
        <dbReference type="ChEBI" id="CHEBI:49883"/>
        <label>2</label>
        <note>4Fe-4S-S-AdoMet</note>
    </ligand>
</feature>
<dbReference type="Pfam" id="PF04055">
    <property type="entry name" value="Radical_SAM"/>
    <property type="match status" value="1"/>
</dbReference>
<comment type="catalytic activity">
    <reaction evidence="8 9">
        <text>[[Fe-S] cluster scaffold protein carrying a second [4Fe-4S](2+) cluster] + N(6)-octanoyl-L-lysyl-[protein] + 2 oxidized [2Fe-2S]-[ferredoxin] + 2 S-adenosyl-L-methionine + 4 H(+) = [[Fe-S] cluster scaffold protein] + N(6)-[(R)-dihydrolipoyl]-L-lysyl-[protein] + 4 Fe(3+) + 2 hydrogen sulfide + 2 5'-deoxyadenosine + 2 L-methionine + 2 reduced [2Fe-2S]-[ferredoxin]</text>
        <dbReference type="Rhea" id="RHEA:16585"/>
        <dbReference type="Rhea" id="RHEA-COMP:9928"/>
        <dbReference type="Rhea" id="RHEA-COMP:10000"/>
        <dbReference type="Rhea" id="RHEA-COMP:10001"/>
        <dbReference type="Rhea" id="RHEA-COMP:10475"/>
        <dbReference type="Rhea" id="RHEA-COMP:14568"/>
        <dbReference type="Rhea" id="RHEA-COMP:14569"/>
        <dbReference type="ChEBI" id="CHEBI:15378"/>
        <dbReference type="ChEBI" id="CHEBI:17319"/>
        <dbReference type="ChEBI" id="CHEBI:29034"/>
        <dbReference type="ChEBI" id="CHEBI:29919"/>
        <dbReference type="ChEBI" id="CHEBI:33722"/>
        <dbReference type="ChEBI" id="CHEBI:33737"/>
        <dbReference type="ChEBI" id="CHEBI:33738"/>
        <dbReference type="ChEBI" id="CHEBI:57844"/>
        <dbReference type="ChEBI" id="CHEBI:59789"/>
        <dbReference type="ChEBI" id="CHEBI:78809"/>
        <dbReference type="ChEBI" id="CHEBI:83100"/>
        <dbReference type="EC" id="2.8.1.8"/>
    </reaction>
</comment>
<dbReference type="GO" id="GO:0016992">
    <property type="term" value="F:lipoate synthase activity"/>
    <property type="evidence" value="ECO:0007669"/>
    <property type="project" value="UniProtKB-UniRule"/>
</dbReference>
<feature type="binding site" evidence="9">
    <location>
        <position position="40"/>
    </location>
    <ligand>
        <name>[4Fe-4S] cluster</name>
        <dbReference type="ChEBI" id="CHEBI:49883"/>
        <label>1</label>
    </ligand>
</feature>
<comment type="cofactor">
    <cofactor evidence="9">
        <name>[4Fe-4S] cluster</name>
        <dbReference type="ChEBI" id="CHEBI:49883"/>
    </cofactor>
    <text evidence="9">Binds 2 [4Fe-4S] clusters per subunit. One cluster is coordinated with 3 cysteines and an exchangeable S-adenosyl-L-methionine.</text>
</comment>
<keyword evidence="12" id="KW-1185">Reference proteome</keyword>
<dbReference type="HAMAP" id="MF_00206">
    <property type="entry name" value="Lipoyl_synth"/>
    <property type="match status" value="1"/>
</dbReference>
<feature type="binding site" evidence="9">
    <location>
        <position position="61"/>
    </location>
    <ligand>
        <name>[4Fe-4S] cluster</name>
        <dbReference type="ChEBI" id="CHEBI:49883"/>
        <label>2</label>
        <note>4Fe-4S-S-AdoMet</note>
    </ligand>
</feature>
<dbReference type="KEGG" id="csq:CSCA_3567"/>
<dbReference type="SMART" id="SM00729">
    <property type="entry name" value="Elp3"/>
    <property type="match status" value="1"/>
</dbReference>
<evidence type="ECO:0000256" key="9">
    <source>
        <dbReference type="HAMAP-Rule" id="MF_00206"/>
    </source>
</evidence>
<dbReference type="InterPro" id="IPR007197">
    <property type="entry name" value="rSAM"/>
</dbReference>
<keyword evidence="2 9" id="KW-0963">Cytoplasm</keyword>
<dbReference type="SFLD" id="SFLDG01058">
    <property type="entry name" value="lipoyl_synthase_like"/>
    <property type="match status" value="1"/>
</dbReference>
<name>A0A0E3JQ36_CLOSL</name>
<feature type="binding site" evidence="9">
    <location>
        <position position="65"/>
    </location>
    <ligand>
        <name>[4Fe-4S] cluster</name>
        <dbReference type="ChEBI" id="CHEBI:49883"/>
        <label>2</label>
        <note>4Fe-4S-S-AdoMet</note>
    </ligand>
</feature>
<dbReference type="InterPro" id="IPR003698">
    <property type="entry name" value="Lipoyl_synth"/>
</dbReference>
<evidence type="ECO:0000256" key="7">
    <source>
        <dbReference type="ARBA" id="ARBA00023014"/>
    </source>
</evidence>
<dbReference type="NCBIfam" id="NF004019">
    <property type="entry name" value="PRK05481.1"/>
    <property type="match status" value="1"/>
</dbReference>
<feature type="binding site" evidence="9">
    <location>
        <position position="46"/>
    </location>
    <ligand>
        <name>[4Fe-4S] cluster</name>
        <dbReference type="ChEBI" id="CHEBI:49883"/>
        <label>1</label>
    </ligand>
</feature>
<comment type="function">
    <text evidence="9">Catalyzes the radical-mediated insertion of two sulfur atoms into the C-6 and C-8 positions of the octanoyl moiety bound to the lipoyl domains of lipoate-dependent enzymes, thereby converting the octanoylated domains into lipoylated derivatives.</text>
</comment>
<dbReference type="Gene3D" id="3.20.20.70">
    <property type="entry name" value="Aldolase class I"/>
    <property type="match status" value="1"/>
</dbReference>
<evidence type="ECO:0000256" key="8">
    <source>
        <dbReference type="ARBA" id="ARBA00047326"/>
    </source>
</evidence>
<evidence type="ECO:0000256" key="6">
    <source>
        <dbReference type="ARBA" id="ARBA00023004"/>
    </source>
</evidence>
<proteinExistence type="inferred from homology"/>
<dbReference type="GO" id="GO:0009249">
    <property type="term" value="P:protein lipoylation"/>
    <property type="evidence" value="ECO:0007669"/>
    <property type="project" value="UniProtKB-UniRule"/>
</dbReference>
<dbReference type="SFLD" id="SFLDS00029">
    <property type="entry name" value="Radical_SAM"/>
    <property type="match status" value="1"/>
</dbReference>
<dbReference type="AlphaFoldDB" id="A0A0E3JQ36"/>
<evidence type="ECO:0000313" key="11">
    <source>
        <dbReference type="EMBL" id="AKA70692.1"/>
    </source>
</evidence>
<organism evidence="11 12">
    <name type="scientific">Clostridium scatologenes</name>
    <dbReference type="NCBI Taxonomy" id="1548"/>
    <lineage>
        <taxon>Bacteria</taxon>
        <taxon>Bacillati</taxon>
        <taxon>Bacillota</taxon>
        <taxon>Clostridia</taxon>
        <taxon>Eubacteriales</taxon>
        <taxon>Clostridiaceae</taxon>
        <taxon>Clostridium</taxon>
    </lineage>
</organism>
<feature type="binding site" evidence="9">
    <location>
        <position position="274"/>
    </location>
    <ligand>
        <name>[4Fe-4S] cluster</name>
        <dbReference type="ChEBI" id="CHEBI:49883"/>
        <label>1</label>
    </ligand>
</feature>
<feature type="binding site" evidence="9">
    <location>
        <position position="35"/>
    </location>
    <ligand>
        <name>[4Fe-4S] cluster</name>
        <dbReference type="ChEBI" id="CHEBI:49883"/>
        <label>1</label>
    </ligand>
</feature>
<dbReference type="InterPro" id="IPR006638">
    <property type="entry name" value="Elp3/MiaA/NifB-like_rSAM"/>
</dbReference>
<dbReference type="GO" id="GO:0005737">
    <property type="term" value="C:cytoplasm"/>
    <property type="evidence" value="ECO:0007669"/>
    <property type="project" value="UniProtKB-SubCell"/>
</dbReference>
<dbReference type="InterPro" id="IPR058240">
    <property type="entry name" value="rSAM_sf"/>
</dbReference>
<evidence type="ECO:0000256" key="1">
    <source>
        <dbReference type="ARBA" id="ARBA00022485"/>
    </source>
</evidence>
<comment type="pathway">
    <text evidence="9">Protein modification; protein lipoylation via endogenous pathway; protein N(6)-(lipoyl)lysine from octanoyl-[acyl-carrier-protein]: step 2/2.</text>
</comment>
<evidence type="ECO:0000256" key="3">
    <source>
        <dbReference type="ARBA" id="ARBA00022679"/>
    </source>
</evidence>
<dbReference type="GO" id="GO:0051539">
    <property type="term" value="F:4 iron, 4 sulfur cluster binding"/>
    <property type="evidence" value="ECO:0007669"/>
    <property type="project" value="UniProtKB-UniRule"/>
</dbReference>
<reference evidence="11 12" key="1">
    <citation type="journal article" date="2015" name="J. Biotechnol.">
        <title>Complete genome sequence of a malodorant-producing acetogen, Clostridium scatologenes ATCC 25775(T).</title>
        <authorList>
            <person name="Zhu Z."/>
            <person name="Guo T."/>
            <person name="Zheng H."/>
            <person name="Song T."/>
            <person name="Ouyang P."/>
            <person name="Xie J."/>
        </authorList>
    </citation>
    <scope>NUCLEOTIDE SEQUENCE [LARGE SCALE GENOMIC DNA]</scope>
    <source>
        <strain evidence="11 12">ATCC 25775</strain>
    </source>
</reference>
<feature type="domain" description="Radical SAM core" evidence="10">
    <location>
        <begin position="47"/>
        <end position="263"/>
    </location>
</feature>
<keyword evidence="3 9" id="KW-0808">Transferase</keyword>
<dbReference type="UniPathway" id="UPA00538">
    <property type="reaction ID" value="UER00593"/>
</dbReference>
<evidence type="ECO:0000313" key="12">
    <source>
        <dbReference type="Proteomes" id="UP000033115"/>
    </source>
</evidence>
<evidence type="ECO:0000256" key="2">
    <source>
        <dbReference type="ARBA" id="ARBA00022490"/>
    </source>
</evidence>
<dbReference type="NCBIfam" id="TIGR00510">
    <property type="entry name" value="lipA"/>
    <property type="match status" value="1"/>
</dbReference>
<dbReference type="Proteomes" id="UP000033115">
    <property type="component" value="Chromosome"/>
</dbReference>
<evidence type="ECO:0000256" key="4">
    <source>
        <dbReference type="ARBA" id="ARBA00022691"/>
    </source>
</evidence>
<dbReference type="EMBL" id="CP009933">
    <property type="protein sequence ID" value="AKA70692.1"/>
    <property type="molecule type" value="Genomic_DNA"/>
</dbReference>
<comment type="subcellular location">
    <subcellularLocation>
        <location evidence="9">Cytoplasm</location>
    </subcellularLocation>
</comment>
<gene>
    <name evidence="9" type="primary">lipA</name>
    <name evidence="11" type="ORF">CSCA_3567</name>
</gene>
<dbReference type="PIRSF" id="PIRSF005963">
    <property type="entry name" value="Lipoyl_synth"/>
    <property type="match status" value="1"/>
</dbReference>
<accession>A0A0E3JQ36</accession>
<dbReference type="STRING" id="1548.CSCA_3567"/>
<comment type="similarity">
    <text evidence="9">Belongs to the radical SAM superfamily. Lipoyl synthase family.</text>
</comment>
<evidence type="ECO:0000259" key="10">
    <source>
        <dbReference type="PROSITE" id="PS51918"/>
    </source>
</evidence>
<dbReference type="GO" id="GO:0046872">
    <property type="term" value="F:metal ion binding"/>
    <property type="evidence" value="ECO:0007669"/>
    <property type="project" value="UniProtKB-KW"/>
</dbReference>